<protein>
    <submittedName>
        <fullName evidence="1">Uncharacterized protein</fullName>
    </submittedName>
</protein>
<evidence type="ECO:0000313" key="2">
    <source>
        <dbReference type="Proteomes" id="UP000294847"/>
    </source>
</evidence>
<sequence length="51" mass="5990">MLVTFSVRRKFFDQAGSTRFLHQVFEIKFQDPYQMWVLGNGCNAGRYKTGI</sequence>
<name>A0A4P7N2L1_PYROR</name>
<accession>A0A4P7N2L1</accession>
<gene>
    <name evidence="1" type="ORF">PoMZ_00095</name>
</gene>
<dbReference type="Proteomes" id="UP000294847">
    <property type="component" value="Chromosome 2"/>
</dbReference>
<proteinExistence type="predicted"/>
<dbReference type="EMBL" id="CP034205">
    <property type="protein sequence ID" value="QBZ55201.1"/>
    <property type="molecule type" value="Genomic_DNA"/>
</dbReference>
<reference evidence="1 2" key="1">
    <citation type="journal article" date="2019" name="Mol. Biol. Evol.">
        <title>Blast fungal genomes show frequent chromosomal changes, gene gains and losses, and effector gene turnover.</title>
        <authorList>
            <person name="Gomez Luciano L.B."/>
            <person name="Jason Tsai I."/>
            <person name="Chuma I."/>
            <person name="Tosa Y."/>
            <person name="Chen Y.H."/>
            <person name="Li J.Y."/>
            <person name="Li M.Y."/>
            <person name="Jade Lu M.Y."/>
            <person name="Nakayashiki H."/>
            <person name="Li W.H."/>
        </authorList>
    </citation>
    <scope>NUCLEOTIDE SEQUENCE [LARGE SCALE GENOMIC DNA]</scope>
    <source>
        <strain evidence="1">MZ5-1-6</strain>
    </source>
</reference>
<dbReference type="AlphaFoldDB" id="A0A4P7N2L1"/>
<organism evidence="1 2">
    <name type="scientific">Pyricularia oryzae</name>
    <name type="common">Rice blast fungus</name>
    <name type="synonym">Magnaporthe oryzae</name>
    <dbReference type="NCBI Taxonomy" id="318829"/>
    <lineage>
        <taxon>Eukaryota</taxon>
        <taxon>Fungi</taxon>
        <taxon>Dikarya</taxon>
        <taxon>Ascomycota</taxon>
        <taxon>Pezizomycotina</taxon>
        <taxon>Sordariomycetes</taxon>
        <taxon>Sordariomycetidae</taxon>
        <taxon>Magnaporthales</taxon>
        <taxon>Pyriculariaceae</taxon>
        <taxon>Pyricularia</taxon>
    </lineage>
</organism>
<evidence type="ECO:0000313" key="1">
    <source>
        <dbReference type="EMBL" id="QBZ55201.1"/>
    </source>
</evidence>